<dbReference type="Gene3D" id="2.60.40.4300">
    <property type="match status" value="5"/>
</dbReference>
<protein>
    <submittedName>
        <fullName evidence="6">Uncharacterized protein</fullName>
    </submittedName>
</protein>
<feature type="domain" description="MucBP" evidence="3">
    <location>
        <begin position="676"/>
        <end position="749"/>
    </location>
</feature>
<evidence type="ECO:0000259" key="3">
    <source>
        <dbReference type="Pfam" id="PF06458"/>
    </source>
</evidence>
<feature type="domain" description="Mub B2-like" evidence="5">
    <location>
        <begin position="752"/>
        <end position="844"/>
    </location>
</feature>
<name>A0AAJ6D0M0_LIMFE</name>
<dbReference type="Pfam" id="PF06458">
    <property type="entry name" value="MucBP"/>
    <property type="match status" value="1"/>
</dbReference>
<gene>
    <name evidence="6" type="ORF">P8634_00955</name>
</gene>
<dbReference type="Proteomes" id="UP001218104">
    <property type="component" value="Chromosome"/>
</dbReference>
<dbReference type="Pfam" id="PF17966">
    <property type="entry name" value="Muc_B2"/>
    <property type="match status" value="5"/>
</dbReference>
<evidence type="ECO:0000259" key="5">
    <source>
        <dbReference type="Pfam" id="PF17966"/>
    </source>
</evidence>
<dbReference type="InterPro" id="IPR009459">
    <property type="entry name" value="MucBP_dom"/>
</dbReference>
<evidence type="ECO:0000313" key="7">
    <source>
        <dbReference type="Proteomes" id="UP001218104"/>
    </source>
</evidence>
<reference evidence="6" key="1">
    <citation type="submission" date="2023-04" db="EMBL/GenBank/DDBJ databases">
        <title>Genomic of Limosilactobacillus fermentum MSJK0025.</title>
        <authorList>
            <person name="Yang S."/>
        </authorList>
    </citation>
    <scope>NUCLEOTIDE SEQUENCE</scope>
    <source>
        <strain evidence="6">MSJK0025</strain>
    </source>
</reference>
<proteinExistence type="predicted"/>
<feature type="domain" description="Mub B2-like" evidence="5">
    <location>
        <begin position="508"/>
        <end position="601"/>
    </location>
</feature>
<evidence type="ECO:0000256" key="1">
    <source>
        <dbReference type="ARBA" id="ARBA00022737"/>
    </source>
</evidence>
<feature type="domain" description="Mucin binding" evidence="4">
    <location>
        <begin position="427"/>
        <end position="505"/>
    </location>
</feature>
<evidence type="ECO:0000256" key="2">
    <source>
        <dbReference type="SAM" id="MobiDB-lite"/>
    </source>
</evidence>
<evidence type="ECO:0000259" key="4">
    <source>
        <dbReference type="Pfam" id="PF17965"/>
    </source>
</evidence>
<feature type="domain" description="Mub B2-like" evidence="5">
    <location>
        <begin position="35"/>
        <end position="101"/>
    </location>
</feature>
<feature type="domain" description="Mucin binding" evidence="4">
    <location>
        <begin position="846"/>
        <end position="922"/>
    </location>
</feature>
<feature type="domain" description="Mub B2-like" evidence="5">
    <location>
        <begin position="925"/>
        <end position="1018"/>
    </location>
</feature>
<dbReference type="RefSeq" id="WP_278319209.1">
    <property type="nucleotide sequence ID" value="NZ_CP053314.1"/>
</dbReference>
<organism evidence="6 7">
    <name type="scientific">Limosilactobacillus fermentum</name>
    <name type="common">Lactobacillus fermentum</name>
    <dbReference type="NCBI Taxonomy" id="1613"/>
    <lineage>
        <taxon>Bacteria</taxon>
        <taxon>Bacillati</taxon>
        <taxon>Bacillota</taxon>
        <taxon>Bacilli</taxon>
        <taxon>Lactobacillales</taxon>
        <taxon>Lactobacillaceae</taxon>
        <taxon>Limosilactobacillus</taxon>
    </lineage>
</organism>
<dbReference type="InterPro" id="IPR041558">
    <property type="entry name" value="MucBP_2"/>
</dbReference>
<feature type="domain" description="Mub B2-like" evidence="5">
    <location>
        <begin position="296"/>
        <end position="376"/>
    </location>
</feature>
<dbReference type="AlphaFoldDB" id="A0AAJ6D0M0"/>
<evidence type="ECO:0000313" key="6">
    <source>
        <dbReference type="EMBL" id="WFR89361.1"/>
    </source>
</evidence>
<keyword evidence="1" id="KW-0677">Repeat</keyword>
<sequence length="1076" mass="111838">MLDTDQNAADPLDGLSGTFGATNSDVTVYLKHGTTARTQNGTSTFTVNYTGAVTNPTSKVQTIDYTRTMTTDNVTGAVTYGAWTVTGDTNIFTAVTTPTSPTNESVAVSYSPVGTVTITNPDGSATTTAYSNDQSDATKVTSFSVPSIAGYTATVTGATEQTDGTYLPDSATQNSTITYVANAQTNTYQLLDPDTKAVIGTVTSTGVTDGTVDFPTAELQSLLAQLESEGYNTSNLQTQAEIEAALGFTDGSTYGTGGATYTATVPHRTVTVDPSDPKSAGDAIDGSTDTYQGGVSQTDLNKTVTRTLQLDKYPTYNSDGTVSYSTKTVAQAVSFDRTATVDAVTGEVLSYSDWANADSTTTFPVYVLGVDGYIVSAMNRATLSTQTTFVIGEDGTTRKTVEIVPAETPTANEKDYTWEYVYSPKAQSFTVTYVDDTTDTTLTDHGFTLTGVTAGSYADQLASDKWDYAAAGYVLDTDKNTTDPLVALSGTFGATNNNVVVYLKHGTKQVAETGTATYTVTYTGAGSDTSSQPQTIDYTRTNTVDAVTGDVTAYGDWSVTGDTTSFTSVTTPVKTGYVADKASLTVEDATPTTETDTVTYLPVGTVTITKPDGTSTTTPYSNDQSDATKVTSFSVPSVAGYTAKVTGATKQADGTYLPDDATANTTVTYVADPQSIAVTYVDETTGQPITAKSFILTGVTDGSYANQLASDKWDFAADGYALDTAKNGSDPLTTLSGTFGATNGNVTVYLVHQTKTVTRTINITNPVTGETTTTTQVAHFTRAGTKDEVTGEVTYGAWTSLDNSFSALSVPEVAGYTASQTTVPAETVSASDDDSTVNVTYTADPQNITVTYVDAETGRAVKSFTLTGTTGSSYASQLADEAWDYAAAGYKLDTAKNATDPLSELSGTFGAQNAGVTVYLTHQTSTTTQTQTITRIINYLDPTTKELTSLTQTAELTRTVEEDLVTGAKTYSQWTTATWPSFTVPSVAGYTASPTVVPALVVKDGDGDVTVTIAYTKLVPNSSAASSSPASAASASATPNSASAGFSAANAATNSASAVSAAPAAVTNTAPTSKPH</sequence>
<dbReference type="Gene3D" id="3.10.20.470">
    <property type="match status" value="3"/>
</dbReference>
<accession>A0AAJ6D0M0</accession>
<dbReference type="EMBL" id="CP121468">
    <property type="protein sequence ID" value="WFR89361.1"/>
    <property type="molecule type" value="Genomic_DNA"/>
</dbReference>
<feature type="region of interest" description="Disordered" evidence="2">
    <location>
        <begin position="1022"/>
        <end position="1047"/>
    </location>
</feature>
<dbReference type="InterPro" id="IPR041495">
    <property type="entry name" value="Mub_B2"/>
</dbReference>
<dbReference type="Pfam" id="PF17965">
    <property type="entry name" value="MucBP_2"/>
    <property type="match status" value="2"/>
</dbReference>